<dbReference type="AlphaFoldDB" id="A0A8J7W8A8"/>
<evidence type="ECO:0000313" key="8">
    <source>
        <dbReference type="Proteomes" id="UP000730161"/>
    </source>
</evidence>
<dbReference type="CDD" id="cd20609">
    <property type="entry name" value="nitroreductase"/>
    <property type="match status" value="1"/>
</dbReference>
<dbReference type="OrthoDB" id="287850at2157"/>
<comment type="caution">
    <text evidence="7">The sequence shown here is derived from an EMBL/GenBank/DDBJ whole genome shotgun (WGS) entry which is preliminary data.</text>
</comment>
<feature type="domain" description="Nitroreductase" evidence="6">
    <location>
        <begin position="8"/>
        <end position="61"/>
    </location>
</feature>
<protein>
    <submittedName>
        <fullName evidence="7">Nitroreductase</fullName>
    </submittedName>
</protein>
<proteinExistence type="inferred from homology"/>
<reference evidence="7" key="1">
    <citation type="submission" date="2014-12" db="EMBL/GenBank/DDBJ databases">
        <authorList>
            <person name="Huang H.-H."/>
            <person name="Chen S.-C."/>
            <person name="Lai M.-C."/>
        </authorList>
    </citation>
    <scope>NUCLEOTIDE SEQUENCE</scope>
    <source>
        <strain evidence="7">K1F9705b</strain>
    </source>
</reference>
<sequence>MEFMEVLTTRYSVRAYRPDPVSDEILAEILEAGRLAPSAVNRQPYRIYILPTKGHEEKLADIYPKSWFASAPLLLCVTAAPAEAWTRKDGVNYALVDAAILMDHIILAATSLGLGTCWVAAFDPRAARRHLHLPDGEEPIAFTPLGYPADRPPEKKRKRIKELVVQGWPLD</sequence>
<dbReference type="InterPro" id="IPR029479">
    <property type="entry name" value="Nitroreductase"/>
</dbReference>
<keyword evidence="4" id="KW-0288">FMN</keyword>
<evidence type="ECO:0000313" key="7">
    <source>
        <dbReference type="EMBL" id="MBR1369561.1"/>
    </source>
</evidence>
<dbReference type="PANTHER" id="PTHR43673">
    <property type="entry name" value="NAD(P)H NITROREDUCTASE YDGI-RELATED"/>
    <property type="match status" value="1"/>
</dbReference>
<dbReference type="GO" id="GO:0016491">
    <property type="term" value="F:oxidoreductase activity"/>
    <property type="evidence" value="ECO:0007669"/>
    <property type="project" value="UniProtKB-KW"/>
</dbReference>
<gene>
    <name evidence="7" type="ORF">RJ53_08700</name>
</gene>
<evidence type="ECO:0000256" key="4">
    <source>
        <dbReference type="ARBA" id="ARBA00022643"/>
    </source>
</evidence>
<keyword evidence="3" id="KW-0285">Flavoprotein</keyword>
<organism evidence="7 8">
    <name type="scientific">Methanocalculus chunghsingensis</name>
    <dbReference type="NCBI Taxonomy" id="156457"/>
    <lineage>
        <taxon>Archaea</taxon>
        <taxon>Methanobacteriati</taxon>
        <taxon>Methanobacteriota</taxon>
        <taxon>Stenosarchaea group</taxon>
        <taxon>Methanomicrobia</taxon>
        <taxon>Methanomicrobiales</taxon>
        <taxon>Methanocalculaceae</taxon>
        <taxon>Methanocalculus</taxon>
    </lineage>
</organism>
<evidence type="ECO:0000256" key="3">
    <source>
        <dbReference type="ARBA" id="ARBA00022630"/>
    </source>
</evidence>
<dbReference type="SUPFAM" id="SSF55469">
    <property type="entry name" value="FMN-dependent nitroreductase-like"/>
    <property type="match status" value="1"/>
</dbReference>
<dbReference type="PANTHER" id="PTHR43673:SF2">
    <property type="entry name" value="NITROREDUCTASE"/>
    <property type="match status" value="1"/>
</dbReference>
<dbReference type="Proteomes" id="UP000730161">
    <property type="component" value="Unassembled WGS sequence"/>
</dbReference>
<keyword evidence="5" id="KW-0560">Oxidoreductase</keyword>
<evidence type="ECO:0000256" key="2">
    <source>
        <dbReference type="ARBA" id="ARBA00007118"/>
    </source>
</evidence>
<keyword evidence="8" id="KW-1185">Reference proteome</keyword>
<evidence type="ECO:0000256" key="5">
    <source>
        <dbReference type="ARBA" id="ARBA00023002"/>
    </source>
</evidence>
<evidence type="ECO:0000259" key="6">
    <source>
        <dbReference type="Pfam" id="PF00881"/>
    </source>
</evidence>
<comment type="cofactor">
    <cofactor evidence="1">
        <name>FMN</name>
        <dbReference type="ChEBI" id="CHEBI:58210"/>
    </cofactor>
</comment>
<name>A0A8J7W8A8_9EURY</name>
<evidence type="ECO:0000256" key="1">
    <source>
        <dbReference type="ARBA" id="ARBA00001917"/>
    </source>
</evidence>
<dbReference type="RefSeq" id="WP_211531273.1">
    <property type="nucleotide sequence ID" value="NZ_JWHL01000014.1"/>
</dbReference>
<feature type="domain" description="Nitroreductase" evidence="6">
    <location>
        <begin position="66"/>
        <end position="147"/>
    </location>
</feature>
<accession>A0A8J7W8A8</accession>
<dbReference type="EMBL" id="JWHL01000014">
    <property type="protein sequence ID" value="MBR1369561.1"/>
    <property type="molecule type" value="Genomic_DNA"/>
</dbReference>
<dbReference type="Pfam" id="PF00881">
    <property type="entry name" value="Nitroreductase"/>
    <property type="match status" value="2"/>
</dbReference>
<comment type="similarity">
    <text evidence="2">Belongs to the nitroreductase family.</text>
</comment>
<dbReference type="InterPro" id="IPR000415">
    <property type="entry name" value="Nitroreductase-like"/>
</dbReference>
<dbReference type="Gene3D" id="3.40.109.10">
    <property type="entry name" value="NADH Oxidase"/>
    <property type="match status" value="1"/>
</dbReference>